<evidence type="ECO:0000313" key="1">
    <source>
        <dbReference type="EMBL" id="MBM7591282.1"/>
    </source>
</evidence>
<keyword evidence="2" id="KW-1185">Reference proteome</keyword>
<dbReference type="Proteomes" id="UP000717624">
    <property type="component" value="Unassembled WGS sequence"/>
</dbReference>
<comment type="caution">
    <text evidence="1">The sequence shown here is derived from an EMBL/GenBank/DDBJ whole genome shotgun (WGS) entry which is preliminary data.</text>
</comment>
<name>A0A938Y469_9BACL</name>
<reference evidence="1" key="1">
    <citation type="submission" date="2021-01" db="EMBL/GenBank/DDBJ databases">
        <title>Genomic Encyclopedia of Type Strains, Phase IV (KMG-IV): sequencing the most valuable type-strain genomes for metagenomic binning, comparative biology and taxonomic classification.</title>
        <authorList>
            <person name="Goeker M."/>
        </authorList>
    </citation>
    <scope>NUCLEOTIDE SEQUENCE</scope>
    <source>
        <strain evidence="1">DSM 25523</strain>
    </source>
</reference>
<dbReference type="AlphaFoldDB" id="A0A938Y469"/>
<accession>A0A938Y469</accession>
<protein>
    <submittedName>
        <fullName evidence="1">Uncharacterized protein</fullName>
    </submittedName>
</protein>
<dbReference type="EMBL" id="JAFBEB010000010">
    <property type="protein sequence ID" value="MBM7591282.1"/>
    <property type="molecule type" value="Genomic_DNA"/>
</dbReference>
<organism evidence="1 2">
    <name type="scientific">Brevibacillus fulvus</name>
    <dbReference type="NCBI Taxonomy" id="1125967"/>
    <lineage>
        <taxon>Bacteria</taxon>
        <taxon>Bacillati</taxon>
        <taxon>Bacillota</taxon>
        <taxon>Bacilli</taxon>
        <taxon>Bacillales</taxon>
        <taxon>Paenibacillaceae</taxon>
        <taxon>Brevibacillus</taxon>
    </lineage>
</organism>
<sequence>MKDKPLPKEEAFLLSTFSELKKICNQSGEGAGEKDEKGNDGIIVRRFAGGWLLGE</sequence>
<proteinExistence type="predicted"/>
<gene>
    <name evidence="1" type="ORF">JOD01_002909</name>
</gene>
<dbReference type="RefSeq" id="WP_204518994.1">
    <property type="nucleotide sequence ID" value="NZ_BAABIN010000012.1"/>
</dbReference>
<evidence type="ECO:0000313" key="2">
    <source>
        <dbReference type="Proteomes" id="UP000717624"/>
    </source>
</evidence>